<feature type="domain" description="SH3" evidence="13">
    <location>
        <begin position="1211"/>
        <end position="1272"/>
    </location>
</feature>
<keyword evidence="7" id="KW-0597">Phosphoprotein</keyword>
<evidence type="ECO:0000259" key="14">
    <source>
        <dbReference type="PROSITE" id="PS50831"/>
    </source>
</evidence>
<dbReference type="SMART" id="SM00459">
    <property type="entry name" value="Sorb"/>
    <property type="match status" value="1"/>
</dbReference>
<keyword evidence="16" id="KW-1185">Reference proteome</keyword>
<feature type="domain" description="SoHo" evidence="14">
    <location>
        <begin position="374"/>
        <end position="477"/>
    </location>
</feature>
<dbReference type="SUPFAM" id="SSF50044">
    <property type="entry name" value="SH3-domain"/>
    <property type="match status" value="3"/>
</dbReference>
<feature type="region of interest" description="Disordered" evidence="12">
    <location>
        <begin position="437"/>
        <end position="539"/>
    </location>
</feature>
<feature type="compositionally biased region" description="Polar residues" evidence="12">
    <location>
        <begin position="285"/>
        <end position="296"/>
    </location>
</feature>
<evidence type="ECO:0000256" key="8">
    <source>
        <dbReference type="ARBA" id="ARBA00022737"/>
    </source>
</evidence>
<feature type="compositionally biased region" description="Polar residues" evidence="12">
    <location>
        <begin position="1112"/>
        <end position="1131"/>
    </location>
</feature>
<evidence type="ECO:0000313" key="15">
    <source>
        <dbReference type="Ensembl" id="ENSACDP00005006436.1"/>
    </source>
</evidence>
<feature type="compositionally biased region" description="Polar residues" evidence="12">
    <location>
        <begin position="119"/>
        <end position="133"/>
    </location>
</feature>
<keyword evidence="4 11" id="KW-0728">SH3 domain</keyword>
<evidence type="ECO:0000256" key="12">
    <source>
        <dbReference type="SAM" id="MobiDB-lite"/>
    </source>
</evidence>
<feature type="region of interest" description="Disordered" evidence="12">
    <location>
        <begin position="1000"/>
        <end position="1140"/>
    </location>
</feature>
<evidence type="ECO:0000256" key="7">
    <source>
        <dbReference type="ARBA" id="ARBA00022553"/>
    </source>
</evidence>
<dbReference type="GO" id="GO:0005634">
    <property type="term" value="C:nucleus"/>
    <property type="evidence" value="ECO:0007669"/>
    <property type="project" value="TreeGrafter"/>
</dbReference>
<feature type="region of interest" description="Disordered" evidence="12">
    <location>
        <begin position="696"/>
        <end position="726"/>
    </location>
</feature>
<evidence type="ECO:0000313" key="16">
    <source>
        <dbReference type="Proteomes" id="UP000694521"/>
    </source>
</evidence>
<evidence type="ECO:0000256" key="6">
    <source>
        <dbReference type="ARBA" id="ARBA00022490"/>
    </source>
</evidence>
<feature type="compositionally biased region" description="Basic and acidic residues" evidence="12">
    <location>
        <begin position="517"/>
        <end position="539"/>
    </location>
</feature>
<feature type="region of interest" description="Disordered" evidence="12">
    <location>
        <begin position="89"/>
        <end position="163"/>
    </location>
</feature>
<evidence type="ECO:0000256" key="11">
    <source>
        <dbReference type="PROSITE-ProRule" id="PRU00192"/>
    </source>
</evidence>
<dbReference type="Pfam" id="PF00018">
    <property type="entry name" value="SH3_1"/>
    <property type="match status" value="1"/>
</dbReference>
<evidence type="ECO:0000256" key="2">
    <source>
        <dbReference type="ARBA" id="ARBA00004246"/>
    </source>
</evidence>
<dbReference type="InterPro" id="IPR035610">
    <property type="entry name" value="SORBS1_SH3_1"/>
</dbReference>
<dbReference type="CDD" id="cd11922">
    <property type="entry name" value="SH3_Sorbs1_2"/>
    <property type="match status" value="1"/>
</dbReference>
<organism evidence="15 16">
    <name type="scientific">Anser cygnoides</name>
    <name type="common">Swan goose</name>
    <dbReference type="NCBI Taxonomy" id="8845"/>
    <lineage>
        <taxon>Eukaryota</taxon>
        <taxon>Metazoa</taxon>
        <taxon>Chordata</taxon>
        <taxon>Craniata</taxon>
        <taxon>Vertebrata</taxon>
        <taxon>Euteleostomi</taxon>
        <taxon>Archelosauria</taxon>
        <taxon>Archosauria</taxon>
        <taxon>Dinosauria</taxon>
        <taxon>Saurischia</taxon>
        <taxon>Theropoda</taxon>
        <taxon>Coelurosauria</taxon>
        <taxon>Aves</taxon>
        <taxon>Neognathae</taxon>
        <taxon>Galloanserae</taxon>
        <taxon>Anseriformes</taxon>
        <taxon>Anatidae</taxon>
        <taxon>Anserinae</taxon>
        <taxon>Anser</taxon>
    </lineage>
</organism>
<dbReference type="AlphaFoldDB" id="A0A8B9DK11"/>
<dbReference type="InterPro" id="IPR001452">
    <property type="entry name" value="SH3_domain"/>
</dbReference>
<dbReference type="FunFam" id="2.30.30.40:FF:000003">
    <property type="entry name" value="Sorbin and SH3 domain-containing protein 1 isoform 2"/>
    <property type="match status" value="1"/>
</dbReference>
<comment type="subcellular location">
    <subcellularLocation>
        <location evidence="2">Cell junction</location>
        <location evidence="2">Focal adhesion</location>
    </subcellularLocation>
    <subcellularLocation>
        <location evidence="1">Cell membrane</location>
    </subcellularLocation>
    <subcellularLocation>
        <location evidence="3">Cytoplasm</location>
    </subcellularLocation>
</comment>
<dbReference type="PRINTS" id="PR00452">
    <property type="entry name" value="SH3DOMAIN"/>
</dbReference>
<keyword evidence="8" id="KW-0677">Repeat</keyword>
<feature type="compositionally biased region" description="Basic and acidic residues" evidence="12">
    <location>
        <begin position="487"/>
        <end position="500"/>
    </location>
</feature>
<dbReference type="GO" id="GO:0005886">
    <property type="term" value="C:plasma membrane"/>
    <property type="evidence" value="ECO:0007669"/>
    <property type="project" value="UniProtKB-SubCell"/>
</dbReference>
<dbReference type="InterPro" id="IPR003127">
    <property type="entry name" value="SoHo_dom"/>
</dbReference>
<dbReference type="Proteomes" id="UP000694521">
    <property type="component" value="Unplaced"/>
</dbReference>
<keyword evidence="9" id="KW-0965">Cell junction</keyword>
<dbReference type="Ensembl" id="ENSACDT00005007749.1">
    <property type="protein sequence ID" value="ENSACDP00005006436.1"/>
    <property type="gene ID" value="ENSACDG00005004600.1"/>
</dbReference>
<evidence type="ECO:0000256" key="4">
    <source>
        <dbReference type="ARBA" id="ARBA00022443"/>
    </source>
</evidence>
<evidence type="ECO:0000256" key="1">
    <source>
        <dbReference type="ARBA" id="ARBA00004236"/>
    </source>
</evidence>
<dbReference type="CDD" id="cd11919">
    <property type="entry name" value="SH3_Sorbs1_1"/>
    <property type="match status" value="1"/>
</dbReference>
<dbReference type="GO" id="GO:0005925">
    <property type="term" value="C:focal adhesion"/>
    <property type="evidence" value="ECO:0007669"/>
    <property type="project" value="UniProtKB-SubCell"/>
</dbReference>
<feature type="region of interest" description="Disordered" evidence="12">
    <location>
        <begin position="641"/>
        <end position="661"/>
    </location>
</feature>
<proteinExistence type="predicted"/>
<reference evidence="15" key="2">
    <citation type="submission" date="2025-09" db="UniProtKB">
        <authorList>
            <consortium name="Ensembl"/>
        </authorList>
    </citation>
    <scope>IDENTIFICATION</scope>
</reference>
<dbReference type="FunFam" id="2.30.30.40:FF:000001">
    <property type="entry name" value="Sorbin and SH3 domain-containing protein 1 isoform 2"/>
    <property type="match status" value="1"/>
</dbReference>
<keyword evidence="5" id="KW-1003">Cell membrane</keyword>
<keyword evidence="10" id="KW-0472">Membrane</keyword>
<evidence type="ECO:0000256" key="5">
    <source>
        <dbReference type="ARBA" id="ARBA00022475"/>
    </source>
</evidence>
<dbReference type="InterPro" id="IPR035606">
    <property type="entry name" value="SORBS1_SH3"/>
</dbReference>
<dbReference type="Pfam" id="PF14604">
    <property type="entry name" value="SH3_9"/>
    <property type="match status" value="1"/>
</dbReference>
<dbReference type="PANTHER" id="PTHR14167">
    <property type="entry name" value="SH3 DOMAIN-CONTAINING"/>
    <property type="match status" value="1"/>
</dbReference>
<sequence>KSSSCRGSNKLIFININITRSIHPKAAMLKILHRALMASNSFHLISSLSMCLLWTCAFPVEMDPTRVCSGKGAVTLRASPAYEENQNLSSLCPQDAEQPESKCSGCLEPENTETDDWRSSSTTDANGDAQPSSLAAKGYRSVRPNLSSDSKPQDATATTTTQPGVIVVPLLQVNPDRQQEGSSSTPPPPLVPFGQGSVFPETVSPGSPLTFPTLDDFIPPHLQRGLHHNQAPSSSDTLSSAYPKLPFFSSPPSLVPPVTGALHRGLKPEITGVISRTDPGPVLNEVSQPSTGTDYPTSFTSINKSSSAYPSTTIVNPTIVLLQHNRDDNLLFSFPDSVPDRLVSDKVDLALTRDKPVQEIAPSEKRAMEEKRRIVRSPQHMPDTSIDDIGIPLRNTDRSKDWYKTMFKQIHKLNRDTPEENPYCPTYIFPELPEIQQKPEEDNPYSPTYQFPASTPSPISEDEDSDSYSPRYSYSDDTRSQPSVPRSKSEMDNIDSEKVFKRSATLPLPNRSSSRKSSPERTDWEPPDKKVDTRKYRAEPRSIYDYQPGKSSVLNSEKMTRDISPEEIDLKNEPWYKFFSELEFGKPPPKKIWDYTPGDCSILTREDRKTDLEKDLYLYQTELEADLEKMEKLYKAPHKNIGTPLPNTSSLSPGSTYSPSYHTVKRETESAPGDFAGLENERQIYKSVLEGGDIPFQGLSGLKRPSSSASTKDSESPRHFAPLDYMETPEEILRRRYDDKEKLLEDQRRLKREQEEADIAARRHTGVIPTHHQFITNERFGDLLNVDDTAKRKSGSEMRPARAKFDFKAQTLKELPLQKGDIVYIYKQIDQNWYEGEHHGRVGIFPRSYIELLPPAEKAQPKKPSPLQVLEYGDAIAKFNFNGDTQVEMSFRKGERITLIRRVDENWYEGRISGTNRQGIFPVTYVEVLKRPVVKNAIDYPDPPMSLSPNRSMTASPQSPSSELLHTPTPPPLPFARRALSPEVQAVTSEWIALTVGVSPSTTPAITPPLPPPPEASLPHTDSLAPSAAASPSPSVSLHHSHLSGSSTPRSIKSPLPSYSSRPQSSARSSYQATPQSEEKFVGSPSPSVSYSNSPRWEGGSPESVLAEQRGTPGSQAWLQKTREGSSNPEQGSYAGPKISVERCLKPSQLDMRVSPEKRPLTSSSRIESLTSALFSLPTARGPKHPPNLPRNFLTKGCQENPTANVYYFSDFRVSYQALYSYTPQNDDELELRDGDIVDVMEKCDDGWFVGTSRRTRQFGTFPGNYVKLLYL</sequence>
<dbReference type="GO" id="GO:0005737">
    <property type="term" value="C:cytoplasm"/>
    <property type="evidence" value="ECO:0007669"/>
    <property type="project" value="UniProtKB-SubCell"/>
</dbReference>
<evidence type="ECO:0000256" key="9">
    <source>
        <dbReference type="ARBA" id="ARBA00022949"/>
    </source>
</evidence>
<name>A0A8B9DK11_ANSCY</name>
<feature type="compositionally biased region" description="Low complexity" evidence="12">
    <location>
        <begin position="648"/>
        <end position="661"/>
    </location>
</feature>
<keyword evidence="6" id="KW-0963">Cytoplasm</keyword>
<feature type="region of interest" description="Disordered" evidence="12">
    <location>
        <begin position="939"/>
        <end position="976"/>
    </location>
</feature>
<reference evidence="15" key="1">
    <citation type="submission" date="2025-08" db="UniProtKB">
        <authorList>
            <consortium name="Ensembl"/>
        </authorList>
    </citation>
    <scope>IDENTIFICATION</scope>
</reference>
<feature type="domain" description="SH3" evidence="13">
    <location>
        <begin position="870"/>
        <end position="931"/>
    </location>
</feature>
<dbReference type="GO" id="GO:0031589">
    <property type="term" value="P:cell-substrate adhesion"/>
    <property type="evidence" value="ECO:0007669"/>
    <property type="project" value="TreeGrafter"/>
</dbReference>
<dbReference type="Pfam" id="PF02208">
    <property type="entry name" value="Sorb"/>
    <property type="match status" value="1"/>
</dbReference>
<dbReference type="Gene3D" id="2.30.30.40">
    <property type="entry name" value="SH3 Domains"/>
    <property type="match status" value="3"/>
</dbReference>
<feature type="domain" description="SH3" evidence="13">
    <location>
        <begin position="796"/>
        <end position="855"/>
    </location>
</feature>
<dbReference type="PROSITE" id="PS50831">
    <property type="entry name" value="SOHO"/>
    <property type="match status" value="1"/>
</dbReference>
<evidence type="ECO:0000256" key="10">
    <source>
        <dbReference type="ARBA" id="ARBA00023136"/>
    </source>
</evidence>
<feature type="region of interest" description="Disordered" evidence="12">
    <location>
        <begin position="272"/>
        <end position="296"/>
    </location>
</feature>
<dbReference type="PROSITE" id="PS50002">
    <property type="entry name" value="SH3"/>
    <property type="match status" value="3"/>
</dbReference>
<dbReference type="InterPro" id="IPR050384">
    <property type="entry name" value="Endophilin_SH3RF"/>
</dbReference>
<dbReference type="InterPro" id="IPR036028">
    <property type="entry name" value="SH3-like_dom_sf"/>
</dbReference>
<feature type="compositionally biased region" description="Low complexity" evidence="12">
    <location>
        <begin position="1057"/>
        <end position="1073"/>
    </location>
</feature>
<protein>
    <submittedName>
        <fullName evidence="15">Sorbin and SH3 domain containing 1</fullName>
    </submittedName>
</protein>
<dbReference type="FunFam" id="2.30.30.40:FF:000004">
    <property type="entry name" value="Sorbin and SH3 domain-containing protein 1 isoform 2"/>
    <property type="match status" value="1"/>
</dbReference>
<dbReference type="CDD" id="cd11916">
    <property type="entry name" value="SH3_Sorbs1_3"/>
    <property type="match status" value="1"/>
</dbReference>
<dbReference type="Pfam" id="PF07653">
    <property type="entry name" value="SH3_2"/>
    <property type="match status" value="1"/>
</dbReference>
<feature type="compositionally biased region" description="Polar residues" evidence="12">
    <location>
        <begin position="947"/>
        <end position="958"/>
    </location>
</feature>
<accession>A0A8B9DK11</accession>
<feature type="compositionally biased region" description="Low complexity" evidence="12">
    <location>
        <begin position="1017"/>
        <end position="1047"/>
    </location>
</feature>
<evidence type="ECO:0000256" key="3">
    <source>
        <dbReference type="ARBA" id="ARBA00004496"/>
    </source>
</evidence>
<evidence type="ECO:0000259" key="13">
    <source>
        <dbReference type="PROSITE" id="PS50002"/>
    </source>
</evidence>
<feature type="compositionally biased region" description="Low complexity" evidence="12">
    <location>
        <begin position="1084"/>
        <end position="1095"/>
    </location>
</feature>
<feature type="compositionally biased region" description="Pro residues" evidence="12">
    <location>
        <begin position="1006"/>
        <end position="1016"/>
    </location>
</feature>
<dbReference type="PANTHER" id="PTHR14167:SF64">
    <property type="entry name" value="SORBIN AND SH3 DOMAIN-CONTAINING PROTEIN 1"/>
    <property type="match status" value="1"/>
</dbReference>
<dbReference type="SMART" id="SM00326">
    <property type="entry name" value="SH3"/>
    <property type="match status" value="3"/>
</dbReference>
<dbReference type="InterPro" id="IPR035611">
    <property type="entry name" value="SORBS1_SH3_2"/>
</dbReference>